<comment type="caution">
    <text evidence="3">The sequence shown here is derived from an EMBL/GenBank/DDBJ whole genome shotgun (WGS) entry which is preliminary data.</text>
</comment>
<dbReference type="Pfam" id="PF09577">
    <property type="entry name" value="Spore_YpjB"/>
    <property type="match status" value="1"/>
</dbReference>
<accession>A0A3D9SKB8</accession>
<feature type="signal peptide" evidence="2">
    <location>
        <begin position="1"/>
        <end position="34"/>
    </location>
</feature>
<name>A0A3D9SKB8_9BACL</name>
<protein>
    <submittedName>
        <fullName evidence="3">Sporulation protein YpjB</fullName>
    </submittedName>
</protein>
<dbReference type="OrthoDB" id="2464294at2"/>
<dbReference type="AlphaFoldDB" id="A0A3D9SKB8"/>
<dbReference type="EMBL" id="QTTN01000001">
    <property type="protein sequence ID" value="REE94303.1"/>
    <property type="molecule type" value="Genomic_DNA"/>
</dbReference>
<keyword evidence="2" id="KW-0732">Signal</keyword>
<gene>
    <name evidence="3" type="ORF">A8990_10194</name>
</gene>
<sequence>MRASSLFALFCSAVFIGYLAIGSFAGLSAAVASAAAPTPAVETSAVDKQAGSGVAKLSQLADELYTAANDANRQVVYNLLQRMEQLSELKAVRASGTDAGWAAYDQTVKGLKQALSEKGTSQRWYIEAAKLKLASDALYRPTVPLWLQYEGILKDDENRIMIAWQSQTEGRFDAAKVNLDIYRDHIDRFEIAALMQRDAGQLQALRDQVTYTERILTAVDGGAVKPQEVQFALEGLNSAASRLFRLSDGQPALAEAIPPGTTIGEYRKGSSQIVEMFIAAFVMAVLGFAGWRKYSLYRNVGEPVSRNKFK</sequence>
<dbReference type="InterPro" id="IPR014231">
    <property type="entry name" value="Spore_YpjB"/>
</dbReference>
<evidence type="ECO:0000256" key="1">
    <source>
        <dbReference type="SAM" id="Phobius"/>
    </source>
</evidence>
<reference evidence="3 4" key="1">
    <citation type="submission" date="2018-08" db="EMBL/GenBank/DDBJ databases">
        <title>Genomic Encyclopedia of Type Strains, Phase III (KMG-III): the genomes of soil and plant-associated and newly described type strains.</title>
        <authorList>
            <person name="Whitman W."/>
        </authorList>
    </citation>
    <scope>NUCLEOTIDE SEQUENCE [LARGE SCALE GENOMIC DNA]</scope>
    <source>
        <strain evidence="3 4">CGMCC 1.10966</strain>
    </source>
</reference>
<keyword evidence="4" id="KW-1185">Reference proteome</keyword>
<keyword evidence="1" id="KW-0472">Membrane</keyword>
<evidence type="ECO:0000313" key="4">
    <source>
        <dbReference type="Proteomes" id="UP000256304"/>
    </source>
</evidence>
<organism evidence="3 4">
    <name type="scientific">Paenibacillus taihuensis</name>
    <dbReference type="NCBI Taxonomy" id="1156355"/>
    <lineage>
        <taxon>Bacteria</taxon>
        <taxon>Bacillati</taxon>
        <taxon>Bacillota</taxon>
        <taxon>Bacilli</taxon>
        <taxon>Bacillales</taxon>
        <taxon>Paenibacillaceae</taxon>
        <taxon>Paenibacillus</taxon>
    </lineage>
</organism>
<keyword evidence="1" id="KW-0812">Transmembrane</keyword>
<feature type="chain" id="PRO_5017698583" evidence="2">
    <location>
        <begin position="35"/>
        <end position="310"/>
    </location>
</feature>
<proteinExistence type="predicted"/>
<keyword evidence="1" id="KW-1133">Transmembrane helix</keyword>
<dbReference type="Proteomes" id="UP000256304">
    <property type="component" value="Unassembled WGS sequence"/>
</dbReference>
<evidence type="ECO:0000256" key="2">
    <source>
        <dbReference type="SAM" id="SignalP"/>
    </source>
</evidence>
<dbReference type="RefSeq" id="WP_116187046.1">
    <property type="nucleotide sequence ID" value="NZ_QTTN01000001.1"/>
</dbReference>
<feature type="transmembrane region" description="Helical" evidence="1">
    <location>
        <begin position="273"/>
        <end position="291"/>
    </location>
</feature>
<evidence type="ECO:0000313" key="3">
    <source>
        <dbReference type="EMBL" id="REE94303.1"/>
    </source>
</evidence>